<reference evidence="2" key="1">
    <citation type="journal article" date="2022" name="Mol. Ecol. Resour.">
        <title>The genomes of chicory, endive, great burdock and yacon provide insights into Asteraceae palaeo-polyploidization history and plant inulin production.</title>
        <authorList>
            <person name="Fan W."/>
            <person name="Wang S."/>
            <person name="Wang H."/>
            <person name="Wang A."/>
            <person name="Jiang F."/>
            <person name="Liu H."/>
            <person name="Zhao H."/>
            <person name="Xu D."/>
            <person name="Zhang Y."/>
        </authorList>
    </citation>
    <scope>NUCLEOTIDE SEQUENCE [LARGE SCALE GENOMIC DNA]</scope>
    <source>
        <strain evidence="2">cv. Punajuju</strain>
    </source>
</reference>
<keyword evidence="2" id="KW-1185">Reference proteome</keyword>
<evidence type="ECO:0000313" key="2">
    <source>
        <dbReference type="Proteomes" id="UP001055811"/>
    </source>
</evidence>
<reference evidence="1 2" key="2">
    <citation type="journal article" date="2022" name="Mol. Ecol. Resour.">
        <title>The genomes of chicory, endive, great burdock and yacon provide insights into Asteraceae paleo-polyploidization history and plant inulin production.</title>
        <authorList>
            <person name="Fan W."/>
            <person name="Wang S."/>
            <person name="Wang H."/>
            <person name="Wang A."/>
            <person name="Jiang F."/>
            <person name="Liu H."/>
            <person name="Zhao H."/>
            <person name="Xu D."/>
            <person name="Zhang Y."/>
        </authorList>
    </citation>
    <scope>NUCLEOTIDE SEQUENCE [LARGE SCALE GENOMIC DNA]</scope>
    <source>
        <strain evidence="2">cv. Punajuju</strain>
        <tissue evidence="1">Leaves</tissue>
    </source>
</reference>
<proteinExistence type="predicted"/>
<comment type="caution">
    <text evidence="1">The sequence shown here is derived from an EMBL/GenBank/DDBJ whole genome shotgun (WGS) entry which is preliminary data.</text>
</comment>
<accession>A0ACB9DXF1</accession>
<protein>
    <submittedName>
        <fullName evidence="1">Uncharacterized protein</fullName>
    </submittedName>
</protein>
<gene>
    <name evidence="1" type="ORF">L2E82_22135</name>
</gene>
<dbReference type="Proteomes" id="UP001055811">
    <property type="component" value="Linkage Group LG04"/>
</dbReference>
<organism evidence="1 2">
    <name type="scientific">Cichorium intybus</name>
    <name type="common">Chicory</name>
    <dbReference type="NCBI Taxonomy" id="13427"/>
    <lineage>
        <taxon>Eukaryota</taxon>
        <taxon>Viridiplantae</taxon>
        <taxon>Streptophyta</taxon>
        <taxon>Embryophyta</taxon>
        <taxon>Tracheophyta</taxon>
        <taxon>Spermatophyta</taxon>
        <taxon>Magnoliopsida</taxon>
        <taxon>eudicotyledons</taxon>
        <taxon>Gunneridae</taxon>
        <taxon>Pentapetalae</taxon>
        <taxon>asterids</taxon>
        <taxon>campanulids</taxon>
        <taxon>Asterales</taxon>
        <taxon>Asteraceae</taxon>
        <taxon>Cichorioideae</taxon>
        <taxon>Cichorieae</taxon>
        <taxon>Cichoriinae</taxon>
        <taxon>Cichorium</taxon>
    </lineage>
</organism>
<sequence length="717" mass="82017">METNIQSSNYAHANKVIQLTIKVMVVTIFFGYIMIWVMMPTNTFWLHWLPRIHSATDSSYFGPQQGGNILIYTSPILLIAIMSCIYLHLENKHPQHQNKPKNTWEQVQEQPAIIRGPLGIINWTEFMFLCMFVTLLIWSFSAYIHAMFATITTQSASRMREKLWEVKLDSIALMLGLIGNICLSLLFFPVTRGSPVLRLLGLTSESTIKYHIWIGNLTMVFFTAHGLCYTIFWGKTRQITQMMKWEKIGISNVAGEVGLITGIAIWLTSISRIRRNIFELFFYTHHLYILFVVFFILHVGFSYIWITLPGFYLFLIDRVVRFLQSQQKVRLVSARVLPCQVVELNFSKTRGLEYNPTSLIFVNVPSISKHQWHPFSVTSSSNLDDEKISVVIKSEGSWSRKLYEELSLPSPVDHLQVSVEGPYGPSSINFHQYDKLVMFSGGSGITPFISIIRELLHMANNPNNNNNTPEILLIPSFKKSSHLAMLDLILPISGTTLDISRLKLQIRPYITQEIGHTTEEQHLYKTIWFKPNSLDAPISPILGRNNWIFLGIIIVFSFVISLVFIAVFTRFYIYPIDRGTNMIYSYSLRSVFSMVFVCTAIGVTVSIAFLWNKKRNLKEMGQVQMTDLPTPLASPGLSSWYYNADREMRSLPYESFVGSTDVKYGERPDFKKILKESEGSNIGVLVSGPKKMRQNVAAICSSGLSKNLHFQSISFNW</sequence>
<evidence type="ECO:0000313" key="1">
    <source>
        <dbReference type="EMBL" id="KAI3751090.1"/>
    </source>
</evidence>
<name>A0ACB9DXF1_CICIN</name>
<dbReference type="EMBL" id="CM042012">
    <property type="protein sequence ID" value="KAI3751090.1"/>
    <property type="molecule type" value="Genomic_DNA"/>
</dbReference>